<protein>
    <submittedName>
        <fullName evidence="1">DUF2125 domain-containing protein</fullName>
    </submittedName>
</protein>
<dbReference type="InterPro" id="IPR018666">
    <property type="entry name" value="DUF2125"/>
</dbReference>
<reference evidence="1 2" key="1">
    <citation type="submission" date="2022-03" db="EMBL/GenBank/DDBJ databases">
        <authorList>
            <person name="He Y."/>
        </authorList>
    </citation>
    <scope>NUCLEOTIDE SEQUENCE [LARGE SCALE GENOMIC DNA]</scope>
    <source>
        <strain evidence="1 2">TK19116</strain>
    </source>
</reference>
<evidence type="ECO:0000313" key="1">
    <source>
        <dbReference type="EMBL" id="MCQ0969866.1"/>
    </source>
</evidence>
<comment type="caution">
    <text evidence="1">The sequence shown here is derived from an EMBL/GenBank/DDBJ whole genome shotgun (WGS) entry which is preliminary data.</text>
</comment>
<accession>A0ABT1MNW2</accession>
<organism evidence="1 2">
    <name type="scientific">Paracoccus albicereus</name>
    <dbReference type="NCBI Taxonomy" id="2922394"/>
    <lineage>
        <taxon>Bacteria</taxon>
        <taxon>Pseudomonadati</taxon>
        <taxon>Pseudomonadota</taxon>
        <taxon>Alphaproteobacteria</taxon>
        <taxon>Rhodobacterales</taxon>
        <taxon>Paracoccaceae</taxon>
        <taxon>Paracoccus</taxon>
    </lineage>
</organism>
<dbReference type="RefSeq" id="WP_255328877.1">
    <property type="nucleotide sequence ID" value="NZ_JAKZEU010000002.1"/>
</dbReference>
<gene>
    <name evidence="1" type="ORF">MLD63_05425</name>
</gene>
<keyword evidence="2" id="KW-1185">Reference proteome</keyword>
<name>A0ABT1MNW2_9RHOB</name>
<dbReference type="Proteomes" id="UP001203945">
    <property type="component" value="Unassembled WGS sequence"/>
</dbReference>
<evidence type="ECO:0000313" key="2">
    <source>
        <dbReference type="Proteomes" id="UP001203945"/>
    </source>
</evidence>
<proteinExistence type="predicted"/>
<sequence length="342" mass="35354">MLIILAILVVAAWLGGETWLARQIARGVEDDPSVAAAEVTPLREPSRFGVRVEKPLIEGQGGELTLGSIDLWAAPWRPQKIWARPSTEAEITLPERVVEVELPDAKGYVHYAPLSGFALHDASISLTSLSLDGQPALGPASIRAELSSRGAGAPRGAMAAYDITMEIANAQPAALTMLGLAVPPILTQAVSAEGKARLYLTDAPARGFWLGDEATRQPVAPVAVQSQGLTLRFGELQAILRGDLRSGPTGLTDGTLLIDTSDAEGFLGTAADAGLIPPMAVGLAGGVLNGLASAAEADEGDPPVPDGAIRLRIDFADGETRLAGQVLGPAPAFPGAVAVLPR</sequence>
<dbReference type="Pfam" id="PF09898">
    <property type="entry name" value="DUF2125"/>
    <property type="match status" value="1"/>
</dbReference>
<dbReference type="EMBL" id="JAKZEU010000002">
    <property type="protein sequence ID" value="MCQ0969866.1"/>
    <property type="molecule type" value="Genomic_DNA"/>
</dbReference>